<gene>
    <name evidence="10" type="ORF">LSH36_196g01022</name>
</gene>
<dbReference type="PRINTS" id="PR00237">
    <property type="entry name" value="GPCRRHODOPSN"/>
</dbReference>
<feature type="transmembrane region" description="Helical" evidence="8">
    <location>
        <begin position="94"/>
        <end position="119"/>
    </location>
</feature>
<keyword evidence="11" id="KW-1185">Reference proteome</keyword>
<dbReference type="Proteomes" id="UP001208570">
    <property type="component" value="Unassembled WGS sequence"/>
</dbReference>
<proteinExistence type="predicted"/>
<dbReference type="SUPFAM" id="SSF81321">
    <property type="entry name" value="Family A G protein-coupled receptor-like"/>
    <property type="match status" value="1"/>
</dbReference>
<keyword evidence="5 8" id="KW-0472">Membrane</keyword>
<keyword evidence="3 8" id="KW-1133">Transmembrane helix</keyword>
<evidence type="ECO:0000256" key="7">
    <source>
        <dbReference type="ARBA" id="ARBA00023224"/>
    </source>
</evidence>
<dbReference type="Pfam" id="PF00001">
    <property type="entry name" value="7tm_1"/>
    <property type="match status" value="1"/>
</dbReference>
<keyword evidence="2 8" id="KW-0812">Transmembrane</keyword>
<dbReference type="PROSITE" id="PS50262">
    <property type="entry name" value="G_PROTEIN_RECEP_F1_2"/>
    <property type="match status" value="1"/>
</dbReference>
<reference evidence="10" key="1">
    <citation type="journal article" date="2023" name="Mol. Biol. Evol.">
        <title>Third-Generation Sequencing Reveals the Adaptive Role of the Epigenome in Three Deep-Sea Polychaetes.</title>
        <authorList>
            <person name="Perez M."/>
            <person name="Aroh O."/>
            <person name="Sun Y."/>
            <person name="Lan Y."/>
            <person name="Juniper S.K."/>
            <person name="Young C.R."/>
            <person name="Angers B."/>
            <person name="Qian P.Y."/>
        </authorList>
    </citation>
    <scope>NUCLEOTIDE SEQUENCE</scope>
    <source>
        <strain evidence="10">P08H-3</strain>
    </source>
</reference>
<feature type="domain" description="G-protein coupled receptors family 1 profile" evidence="9">
    <location>
        <begin position="110"/>
        <end position="162"/>
    </location>
</feature>
<evidence type="ECO:0000256" key="8">
    <source>
        <dbReference type="SAM" id="Phobius"/>
    </source>
</evidence>
<keyword evidence="6" id="KW-0675">Receptor</keyword>
<feature type="transmembrane region" description="Helical" evidence="8">
    <location>
        <begin position="131"/>
        <end position="152"/>
    </location>
</feature>
<dbReference type="GO" id="GO:0004930">
    <property type="term" value="F:G protein-coupled receptor activity"/>
    <property type="evidence" value="ECO:0007669"/>
    <property type="project" value="UniProtKB-KW"/>
</dbReference>
<evidence type="ECO:0000313" key="10">
    <source>
        <dbReference type="EMBL" id="KAK2157162.1"/>
    </source>
</evidence>
<dbReference type="EMBL" id="JAODUP010000196">
    <property type="protein sequence ID" value="KAK2157162.1"/>
    <property type="molecule type" value="Genomic_DNA"/>
</dbReference>
<dbReference type="InterPro" id="IPR000276">
    <property type="entry name" value="GPCR_Rhodpsn"/>
</dbReference>
<evidence type="ECO:0000256" key="2">
    <source>
        <dbReference type="ARBA" id="ARBA00022692"/>
    </source>
</evidence>
<dbReference type="AlphaFoldDB" id="A0AAD9N4V3"/>
<dbReference type="InterPro" id="IPR017452">
    <property type="entry name" value="GPCR_Rhodpsn_7TM"/>
</dbReference>
<keyword evidence="4" id="KW-0297">G-protein coupled receptor</keyword>
<sequence length="162" mass="17917">MSLPSRDVLTSIGNDSHFEFLFNLSDDLGEASMFFGLNETIDVLDFNSPDDHPGIDYGDDDPAASSNYLDQQQLNGILREFRNNLFSYADTKTIVLICLYVPIFGTALVGNILVLMVVLPNRHMRNVTNCFIVNLAVADLLGKFTLVMLVVIDQSSTMSKCG</sequence>
<comment type="caution">
    <text evidence="10">The sequence shown here is derived from an EMBL/GenBank/DDBJ whole genome shotgun (WGS) entry which is preliminary data.</text>
</comment>
<evidence type="ECO:0000313" key="11">
    <source>
        <dbReference type="Proteomes" id="UP001208570"/>
    </source>
</evidence>
<organism evidence="10 11">
    <name type="scientific">Paralvinella palmiformis</name>
    <dbReference type="NCBI Taxonomy" id="53620"/>
    <lineage>
        <taxon>Eukaryota</taxon>
        <taxon>Metazoa</taxon>
        <taxon>Spiralia</taxon>
        <taxon>Lophotrochozoa</taxon>
        <taxon>Annelida</taxon>
        <taxon>Polychaeta</taxon>
        <taxon>Sedentaria</taxon>
        <taxon>Canalipalpata</taxon>
        <taxon>Terebellida</taxon>
        <taxon>Terebelliformia</taxon>
        <taxon>Alvinellidae</taxon>
        <taxon>Paralvinella</taxon>
    </lineage>
</organism>
<evidence type="ECO:0000256" key="4">
    <source>
        <dbReference type="ARBA" id="ARBA00023040"/>
    </source>
</evidence>
<name>A0AAD9N4V3_9ANNE</name>
<dbReference type="PANTHER" id="PTHR45695:SF9">
    <property type="entry name" value="LEUCOKININ RECEPTOR"/>
    <property type="match status" value="1"/>
</dbReference>
<evidence type="ECO:0000259" key="9">
    <source>
        <dbReference type="PROSITE" id="PS50262"/>
    </source>
</evidence>
<comment type="subcellular location">
    <subcellularLocation>
        <location evidence="1">Membrane</location>
        <topology evidence="1">Multi-pass membrane protein</topology>
    </subcellularLocation>
</comment>
<evidence type="ECO:0000256" key="3">
    <source>
        <dbReference type="ARBA" id="ARBA00022989"/>
    </source>
</evidence>
<accession>A0AAD9N4V3</accession>
<evidence type="ECO:0000256" key="5">
    <source>
        <dbReference type="ARBA" id="ARBA00023136"/>
    </source>
</evidence>
<dbReference type="PANTHER" id="PTHR45695">
    <property type="entry name" value="LEUCOKININ RECEPTOR-RELATED"/>
    <property type="match status" value="1"/>
</dbReference>
<dbReference type="Gene3D" id="1.20.1070.10">
    <property type="entry name" value="Rhodopsin 7-helix transmembrane proteins"/>
    <property type="match status" value="1"/>
</dbReference>
<protein>
    <recommendedName>
        <fullName evidence="9">G-protein coupled receptors family 1 profile domain-containing protein</fullName>
    </recommendedName>
</protein>
<keyword evidence="7" id="KW-0807">Transducer</keyword>
<dbReference type="GO" id="GO:0005886">
    <property type="term" value="C:plasma membrane"/>
    <property type="evidence" value="ECO:0007669"/>
    <property type="project" value="TreeGrafter"/>
</dbReference>
<evidence type="ECO:0000256" key="6">
    <source>
        <dbReference type="ARBA" id="ARBA00023170"/>
    </source>
</evidence>
<evidence type="ECO:0000256" key="1">
    <source>
        <dbReference type="ARBA" id="ARBA00004141"/>
    </source>
</evidence>